<feature type="transmembrane region" description="Helical" evidence="11">
    <location>
        <begin position="170"/>
        <end position="195"/>
    </location>
</feature>
<evidence type="ECO:0000256" key="3">
    <source>
        <dbReference type="ARBA" id="ARBA00022692"/>
    </source>
</evidence>
<dbReference type="InterPro" id="IPR000644">
    <property type="entry name" value="CBS_dom"/>
</dbReference>
<keyword evidence="2" id="KW-0813">Transport</keyword>
<dbReference type="AlphaFoldDB" id="A0A5S5DV44"/>
<dbReference type="InterPro" id="IPR050368">
    <property type="entry name" value="ClC-type_chloride_channel"/>
</dbReference>
<dbReference type="GO" id="GO:0005254">
    <property type="term" value="F:chloride channel activity"/>
    <property type="evidence" value="ECO:0007669"/>
    <property type="project" value="UniProtKB-KW"/>
</dbReference>
<dbReference type="PROSITE" id="PS51371">
    <property type="entry name" value="CBS"/>
    <property type="match status" value="2"/>
</dbReference>
<feature type="transmembrane region" description="Helical" evidence="11">
    <location>
        <begin position="202"/>
        <end position="224"/>
    </location>
</feature>
<accession>A0A5S5DV44</accession>
<dbReference type="PANTHER" id="PTHR43427:SF6">
    <property type="entry name" value="CHLORIDE CHANNEL PROTEIN CLC-E"/>
    <property type="match status" value="1"/>
</dbReference>
<evidence type="ECO:0000313" key="13">
    <source>
        <dbReference type="EMBL" id="TYP99721.1"/>
    </source>
</evidence>
<evidence type="ECO:0000256" key="1">
    <source>
        <dbReference type="ARBA" id="ARBA00004141"/>
    </source>
</evidence>
<keyword evidence="5" id="KW-0406">Ion transport</keyword>
<evidence type="ECO:0000256" key="4">
    <source>
        <dbReference type="ARBA" id="ARBA00022989"/>
    </source>
</evidence>
<dbReference type="Pfam" id="PF00571">
    <property type="entry name" value="CBS"/>
    <property type="match status" value="2"/>
</dbReference>
<dbReference type="Gene3D" id="3.10.580.10">
    <property type="entry name" value="CBS-domain"/>
    <property type="match status" value="1"/>
</dbReference>
<evidence type="ECO:0000256" key="7">
    <source>
        <dbReference type="ARBA" id="ARBA00023173"/>
    </source>
</evidence>
<dbReference type="GO" id="GO:0034707">
    <property type="term" value="C:chloride channel complex"/>
    <property type="evidence" value="ECO:0007669"/>
    <property type="project" value="UniProtKB-KW"/>
</dbReference>
<evidence type="ECO:0000256" key="2">
    <source>
        <dbReference type="ARBA" id="ARBA00022448"/>
    </source>
</evidence>
<comment type="caution">
    <text evidence="13">The sequence shown here is derived from an EMBL/GenBank/DDBJ whole genome shotgun (WGS) entry which is preliminary data.</text>
</comment>
<organism evidence="13 14">
    <name type="scientific">Tenacibaculum adriaticum</name>
    <dbReference type="NCBI Taxonomy" id="413713"/>
    <lineage>
        <taxon>Bacteria</taxon>
        <taxon>Pseudomonadati</taxon>
        <taxon>Bacteroidota</taxon>
        <taxon>Flavobacteriia</taxon>
        <taxon>Flavobacteriales</taxon>
        <taxon>Flavobacteriaceae</taxon>
        <taxon>Tenacibaculum</taxon>
    </lineage>
</organism>
<comment type="subcellular location">
    <subcellularLocation>
        <location evidence="1">Membrane</location>
        <topology evidence="1">Multi-pass membrane protein</topology>
    </subcellularLocation>
</comment>
<dbReference type="InterPro" id="IPR014743">
    <property type="entry name" value="Cl-channel_core"/>
</dbReference>
<evidence type="ECO:0000256" key="11">
    <source>
        <dbReference type="SAM" id="Phobius"/>
    </source>
</evidence>
<evidence type="ECO:0000256" key="10">
    <source>
        <dbReference type="PROSITE-ProRule" id="PRU00703"/>
    </source>
</evidence>
<keyword evidence="7" id="KW-0869">Chloride channel</keyword>
<feature type="transmembrane region" description="Helical" evidence="11">
    <location>
        <begin position="76"/>
        <end position="96"/>
    </location>
</feature>
<feature type="transmembrane region" description="Helical" evidence="11">
    <location>
        <begin position="360"/>
        <end position="380"/>
    </location>
</feature>
<keyword evidence="9" id="KW-0407">Ion channel</keyword>
<evidence type="ECO:0000256" key="8">
    <source>
        <dbReference type="ARBA" id="ARBA00023214"/>
    </source>
</evidence>
<feature type="domain" description="CBS" evidence="12">
    <location>
        <begin position="476"/>
        <end position="541"/>
    </location>
</feature>
<dbReference type="PRINTS" id="PR00762">
    <property type="entry name" value="CLCHANNEL"/>
</dbReference>
<feature type="transmembrane region" description="Helical" evidence="11">
    <location>
        <begin position="123"/>
        <end position="142"/>
    </location>
</feature>
<feature type="transmembrane region" description="Helical" evidence="11">
    <location>
        <begin position="331"/>
        <end position="348"/>
    </location>
</feature>
<dbReference type="SUPFAM" id="SSF54631">
    <property type="entry name" value="CBS-domain pair"/>
    <property type="match status" value="1"/>
</dbReference>
<keyword evidence="4 11" id="KW-1133">Transmembrane helix</keyword>
<keyword evidence="6 11" id="KW-0472">Membrane</keyword>
<proteinExistence type="predicted"/>
<dbReference type="PANTHER" id="PTHR43427">
    <property type="entry name" value="CHLORIDE CHANNEL PROTEIN CLC-E"/>
    <property type="match status" value="1"/>
</dbReference>
<evidence type="ECO:0000256" key="9">
    <source>
        <dbReference type="ARBA" id="ARBA00023303"/>
    </source>
</evidence>
<sequence>MRDFFDTFGLMLSSKKILKKIFIWRYKNISQRRFVYILSILVGFTSGLAALILKNFTHYIQSLLEGKLVQHYHKVFYFLFPIIGFTLVYLVIKYIIRGTVSHGIPSTLFAISKRKGIMKQYQMFGSLLTAPITIGFGGSVGLEGPTVATSAAISSNISRMFHVNQTTRNLLIGCAAAGALSAIFKAPIAAIIFAIEVFSLDLTIASMLPLLLASLSAIIMSYFFFGNDILLPFRIEDKFTVSDVPFYIVLGLVASLTSVYFTEIYERIQKIFDNIGSPFKRIVFGGIAIGILVYFIPPLYGEGFDVINNLVAGNPEKALENNFFNLETENVWIVIGLLIGLVFFKIIASSLTFGAGGVGGIFAPTLFMGSIMGNCLAKIINNSGFFSFSISESNFTLVGMAGLMAGVLHAPLTAIFLIAEITGGYELFIPLMITSAISFGVIKYFHPHSVYAMELGRKGELITHDKDHAVLTLMDMDRVIENNFVEIYPEMTLGEIVHEAVVKSNRNIFPVVDKETKELLGILLLDDIRPIMFDTTLYNSVKASDVMQDPPEIVELEEDKMTDIMKKFQDSGAWNLPVVNNNQYHGFISKSKLLTVYRRKLIEVTS</sequence>
<gene>
    <name evidence="13" type="ORF">C7447_101325</name>
</gene>
<dbReference type="CDD" id="cd00400">
    <property type="entry name" value="Voltage_gated_ClC"/>
    <property type="match status" value="1"/>
</dbReference>
<reference evidence="13 14" key="1">
    <citation type="submission" date="2019-07" db="EMBL/GenBank/DDBJ databases">
        <title>Genomic Encyclopedia of Type Strains, Phase IV (KMG-IV): sequencing the most valuable type-strain genomes for metagenomic binning, comparative biology and taxonomic classification.</title>
        <authorList>
            <person name="Goeker M."/>
        </authorList>
    </citation>
    <scope>NUCLEOTIDE SEQUENCE [LARGE SCALE GENOMIC DNA]</scope>
    <source>
        <strain evidence="13 14">DSM 18961</strain>
    </source>
</reference>
<dbReference type="InterPro" id="IPR001807">
    <property type="entry name" value="ClC"/>
</dbReference>
<feature type="transmembrane region" description="Helical" evidence="11">
    <location>
        <begin position="395"/>
        <end position="418"/>
    </location>
</feature>
<protein>
    <submittedName>
        <fullName evidence="13">CIC family chloride channel protein</fullName>
    </submittedName>
</protein>
<name>A0A5S5DV44_9FLAO</name>
<evidence type="ECO:0000313" key="14">
    <source>
        <dbReference type="Proteomes" id="UP000323136"/>
    </source>
</evidence>
<dbReference type="EMBL" id="VNIA01000001">
    <property type="protein sequence ID" value="TYP99721.1"/>
    <property type="molecule type" value="Genomic_DNA"/>
</dbReference>
<feature type="transmembrane region" description="Helical" evidence="11">
    <location>
        <begin position="425"/>
        <end position="445"/>
    </location>
</feature>
<dbReference type="Pfam" id="PF00654">
    <property type="entry name" value="Voltage_CLC"/>
    <property type="match status" value="1"/>
</dbReference>
<keyword evidence="8" id="KW-0868">Chloride</keyword>
<dbReference type="Proteomes" id="UP000323136">
    <property type="component" value="Unassembled WGS sequence"/>
</dbReference>
<feature type="transmembrane region" description="Helical" evidence="11">
    <location>
        <begin position="282"/>
        <end position="300"/>
    </location>
</feature>
<dbReference type="SUPFAM" id="SSF81340">
    <property type="entry name" value="Clc chloride channel"/>
    <property type="match status" value="1"/>
</dbReference>
<evidence type="ECO:0000259" key="12">
    <source>
        <dbReference type="PROSITE" id="PS51371"/>
    </source>
</evidence>
<feature type="domain" description="CBS" evidence="12">
    <location>
        <begin position="547"/>
        <end position="604"/>
    </location>
</feature>
<keyword evidence="3 11" id="KW-0812">Transmembrane</keyword>
<evidence type="ECO:0000256" key="5">
    <source>
        <dbReference type="ARBA" id="ARBA00023065"/>
    </source>
</evidence>
<dbReference type="Gene3D" id="1.10.3080.10">
    <property type="entry name" value="Clc chloride channel"/>
    <property type="match status" value="1"/>
</dbReference>
<dbReference type="InterPro" id="IPR046342">
    <property type="entry name" value="CBS_dom_sf"/>
</dbReference>
<keyword evidence="10" id="KW-0129">CBS domain</keyword>
<evidence type="ECO:0000256" key="6">
    <source>
        <dbReference type="ARBA" id="ARBA00023136"/>
    </source>
</evidence>
<feature type="transmembrane region" description="Helical" evidence="11">
    <location>
        <begin position="244"/>
        <end position="261"/>
    </location>
</feature>
<feature type="transmembrane region" description="Helical" evidence="11">
    <location>
        <begin position="34"/>
        <end position="56"/>
    </location>
</feature>
<keyword evidence="14" id="KW-1185">Reference proteome</keyword>